<protein>
    <submittedName>
        <fullName evidence="2">Uncharacterized protein</fullName>
    </submittedName>
</protein>
<feature type="compositionally biased region" description="Basic and acidic residues" evidence="1">
    <location>
        <begin position="313"/>
        <end position="325"/>
    </location>
</feature>
<gene>
    <name evidence="2" type="ORF">ACMD2_23265</name>
</gene>
<name>A0A199V3G2_ANACO</name>
<organism evidence="2 3">
    <name type="scientific">Ananas comosus</name>
    <name type="common">Pineapple</name>
    <name type="synonym">Ananas ananas</name>
    <dbReference type="NCBI Taxonomy" id="4615"/>
    <lineage>
        <taxon>Eukaryota</taxon>
        <taxon>Viridiplantae</taxon>
        <taxon>Streptophyta</taxon>
        <taxon>Embryophyta</taxon>
        <taxon>Tracheophyta</taxon>
        <taxon>Spermatophyta</taxon>
        <taxon>Magnoliopsida</taxon>
        <taxon>Liliopsida</taxon>
        <taxon>Poales</taxon>
        <taxon>Bromeliaceae</taxon>
        <taxon>Bromelioideae</taxon>
        <taxon>Ananas</taxon>
    </lineage>
</organism>
<evidence type="ECO:0000313" key="3">
    <source>
        <dbReference type="Proteomes" id="UP000092600"/>
    </source>
</evidence>
<evidence type="ECO:0000313" key="2">
    <source>
        <dbReference type="EMBL" id="OAY71594.1"/>
    </source>
</evidence>
<dbReference type="Proteomes" id="UP000092600">
    <property type="component" value="Unassembled WGS sequence"/>
</dbReference>
<feature type="compositionally biased region" description="Acidic residues" evidence="1">
    <location>
        <begin position="573"/>
        <end position="585"/>
    </location>
</feature>
<proteinExistence type="predicted"/>
<accession>A0A199V3G2</accession>
<feature type="region of interest" description="Disordered" evidence="1">
    <location>
        <begin position="171"/>
        <end position="190"/>
    </location>
</feature>
<sequence length="708" mass="76936">MQFHVQTDLYAKACPLFCSVVLVSLSRPFGKISASPSMFIMVPLKPLVYGKSECKLSTDPEKNLIFRIIMQEFQVSTFNNSMDSGLSWFARASDIDNTRSLCSREIDILASFSSRKKKGEDFIGKRTNDPVFLWAGDGWAPAGRVDRWAPPQTRASRSHVRVRLRLGQGRVPHGAHRGPLAHAHGDGARGRGELLEGGGGVGVDEVVESLVALPGPLVPRRRRAPNLRHLGRVAAVEVAHHLPHGGARRRGGVGAHEPHLDRDHGLVPVVVPAQPRVHRLRPPPRGPALPDPLHEDELLGRRLGVDGAAPARGLERQRPEGEHVGRGGGAPRAGHLGRQVPERAHDARRARVGPVLVELGEAEVAEAPVEVRVEEHVARLHVAVDHHVLPLLVEVEQRRRHPAQDPEPLRPRQQAPPPPPHAAALLGLLVLLRAVAEEVLVEAPVGHVVVDEEEVAAAPAPALELDEVAVAEAPDGRDLRHELADPLPRLVRHPLHRHLRARARARPGERPLVHLPEPAEPQELLVPEPPRGALELLVGVPVGPVAELPRLDDVRVLHLVEEVGPRGGRAHEEDEGGEGGGEDEGGVLLLAAGERGERGQVQRLGGAVHLEAPPHQVMGAREQPRGGGEARVHALLQYGGEVHGECEEGLAGLGRGRGDGHVQHLAGAVVVDPSLDRVAALEVEVALRPARRRRRSRRRRRRRWRRGC</sequence>
<feature type="region of interest" description="Disordered" evidence="1">
    <location>
        <begin position="565"/>
        <end position="585"/>
    </location>
</feature>
<dbReference type="AlphaFoldDB" id="A0A199V3G2"/>
<reference evidence="2 3" key="1">
    <citation type="journal article" date="2016" name="DNA Res.">
        <title>The draft genome of MD-2 pineapple using hybrid error correction of long reads.</title>
        <authorList>
            <person name="Redwan R.M."/>
            <person name="Saidin A."/>
            <person name="Kumar S.V."/>
        </authorList>
    </citation>
    <scope>NUCLEOTIDE SEQUENCE [LARGE SCALE GENOMIC DNA]</scope>
    <source>
        <strain evidence="3">cv. MD2</strain>
        <tissue evidence="2">Leaf</tissue>
    </source>
</reference>
<feature type="region of interest" description="Disordered" evidence="1">
    <location>
        <begin position="398"/>
        <end position="421"/>
    </location>
</feature>
<comment type="caution">
    <text evidence="2">The sequence shown here is derived from an EMBL/GenBank/DDBJ whole genome shotgun (WGS) entry which is preliminary data.</text>
</comment>
<dbReference type="EMBL" id="LSRQ01003412">
    <property type="protein sequence ID" value="OAY71594.1"/>
    <property type="molecule type" value="Genomic_DNA"/>
</dbReference>
<feature type="region of interest" description="Disordered" evidence="1">
    <location>
        <begin position="308"/>
        <end position="347"/>
    </location>
</feature>
<evidence type="ECO:0000256" key="1">
    <source>
        <dbReference type="SAM" id="MobiDB-lite"/>
    </source>
</evidence>